<keyword evidence="5" id="KW-0597">Phosphoprotein</keyword>
<dbReference type="Pfam" id="PF00989">
    <property type="entry name" value="PAS"/>
    <property type="match status" value="1"/>
</dbReference>
<dbReference type="SUPFAM" id="SSF55785">
    <property type="entry name" value="PYP-like sensor domain (PAS domain)"/>
    <property type="match status" value="1"/>
</dbReference>
<evidence type="ECO:0000256" key="6">
    <source>
        <dbReference type="ARBA" id="ARBA00022679"/>
    </source>
</evidence>
<dbReference type="PROSITE" id="PS50109">
    <property type="entry name" value="HIS_KIN"/>
    <property type="match status" value="1"/>
</dbReference>
<dbReference type="Gene3D" id="3.30.450.20">
    <property type="entry name" value="PAS domain"/>
    <property type="match status" value="2"/>
</dbReference>
<sequence length="579" mass="62983">MAVVSWVLHKGRIPNDMFCDFRYSDASAGHNYIEVSSLLKLPYPRLNILISLLVASSIAVTLAIALWLFDATLRHVQAEAQSARVINIAQTVAAHGNVVQALQQANQPGTDISSDSALERDINRLRQRLGIDFISIFNRQSLRLTHPDPELVGLPFQGGDEGPSLQGRTYSSRAQGTLGTSIRGFSPVMDGNGQVIGAVAVGVTLATLGDRLAENRLSVLLGVALLMLFGVLGASWLARYLKHVLMGLEPHQIARLVEERQAILGSVHEGILAIDSEGRISLTNAAAHQLLHRAGLDVPTYGTRIDTWLPQAGLMEVLREGKASLDREVLINGLSLLTNRMPIRHQGQIIGAVATFRDTSEVHMLAEELTGVRRYAEALRAATHEFKNKLHAMLGLVQMKEYTALHDYMLELADHHVAPGAALVREVEEPVLAGFLLGKQSEARERGIVLSIEVEEPIPAPESSTLIHTLVIIIGNLLENAFDAVSEQDERHVTLTLGHDESLLSLHVQDTGTGISDALKQRIFQRGISTKGAHRGLGLAMVREQIEAHDGDLALYSEPPHGTLIEVTLPYRAGSGARD</sequence>
<comment type="catalytic activity">
    <reaction evidence="1">
        <text>ATP + protein L-histidine = ADP + protein N-phospho-L-histidine.</text>
        <dbReference type="EC" id="2.7.13.3"/>
    </reaction>
</comment>
<dbReference type="InterPro" id="IPR013767">
    <property type="entry name" value="PAS_fold"/>
</dbReference>
<keyword evidence="6" id="KW-0808">Transferase</keyword>
<dbReference type="FunFam" id="3.30.450.20:FF:000018">
    <property type="entry name" value="Sensor histidine kinase DcuS"/>
    <property type="match status" value="1"/>
</dbReference>
<dbReference type="InterPro" id="IPR035965">
    <property type="entry name" value="PAS-like_dom_sf"/>
</dbReference>
<feature type="transmembrane region" description="Helical" evidence="14">
    <location>
        <begin position="217"/>
        <end position="238"/>
    </location>
</feature>
<gene>
    <name evidence="16" type="ORF">SAMN05660971_00828</name>
</gene>
<evidence type="ECO:0000256" key="5">
    <source>
        <dbReference type="ARBA" id="ARBA00022553"/>
    </source>
</evidence>
<dbReference type="InterPro" id="IPR033463">
    <property type="entry name" value="sCache_3"/>
</dbReference>
<dbReference type="GO" id="GO:0006355">
    <property type="term" value="P:regulation of DNA-templated transcription"/>
    <property type="evidence" value="ECO:0007669"/>
    <property type="project" value="InterPro"/>
</dbReference>
<dbReference type="Pfam" id="PF17203">
    <property type="entry name" value="sCache_3_2"/>
    <property type="match status" value="1"/>
</dbReference>
<evidence type="ECO:0000313" key="16">
    <source>
        <dbReference type="EMBL" id="SHL52264.1"/>
    </source>
</evidence>
<dbReference type="Gene3D" id="3.30.565.10">
    <property type="entry name" value="Histidine kinase-like ATPase, C-terminal domain"/>
    <property type="match status" value="1"/>
</dbReference>
<evidence type="ECO:0000256" key="8">
    <source>
        <dbReference type="ARBA" id="ARBA00022741"/>
    </source>
</evidence>
<evidence type="ECO:0000256" key="1">
    <source>
        <dbReference type="ARBA" id="ARBA00000085"/>
    </source>
</evidence>
<dbReference type="InterPro" id="IPR004358">
    <property type="entry name" value="Sig_transdc_His_kin-like_C"/>
</dbReference>
<dbReference type="Gene3D" id="1.10.287.130">
    <property type="match status" value="1"/>
</dbReference>
<evidence type="ECO:0000256" key="11">
    <source>
        <dbReference type="ARBA" id="ARBA00022989"/>
    </source>
</evidence>
<keyword evidence="8" id="KW-0547">Nucleotide-binding</keyword>
<protein>
    <recommendedName>
        <fullName evidence="3">histidine kinase</fullName>
        <ecNumber evidence="3">2.7.13.3</ecNumber>
    </recommendedName>
</protein>
<accession>A0A1M7BBE8</accession>
<evidence type="ECO:0000256" key="10">
    <source>
        <dbReference type="ARBA" id="ARBA00022840"/>
    </source>
</evidence>
<dbReference type="NCBIfam" id="NF008298">
    <property type="entry name" value="PRK11086.1"/>
    <property type="match status" value="1"/>
</dbReference>
<dbReference type="EMBL" id="FRCA01000001">
    <property type="protein sequence ID" value="SHL52264.1"/>
    <property type="molecule type" value="Genomic_DNA"/>
</dbReference>
<dbReference type="PANTHER" id="PTHR43547:SF10">
    <property type="entry name" value="SENSOR HISTIDINE KINASE DCUS"/>
    <property type="match status" value="1"/>
</dbReference>
<keyword evidence="11 14" id="KW-1133">Transmembrane helix</keyword>
<evidence type="ECO:0000256" key="2">
    <source>
        <dbReference type="ARBA" id="ARBA00004651"/>
    </source>
</evidence>
<keyword evidence="9 16" id="KW-0418">Kinase</keyword>
<dbReference type="InterPro" id="IPR003594">
    <property type="entry name" value="HATPase_dom"/>
</dbReference>
<evidence type="ECO:0000256" key="9">
    <source>
        <dbReference type="ARBA" id="ARBA00022777"/>
    </source>
</evidence>
<dbReference type="STRING" id="44933.SAMN05660971_00828"/>
<dbReference type="PRINTS" id="PR00344">
    <property type="entry name" value="BCTRLSENSOR"/>
</dbReference>
<evidence type="ECO:0000256" key="14">
    <source>
        <dbReference type="SAM" id="Phobius"/>
    </source>
</evidence>
<evidence type="ECO:0000256" key="12">
    <source>
        <dbReference type="ARBA" id="ARBA00023012"/>
    </source>
</evidence>
<evidence type="ECO:0000313" key="17">
    <source>
        <dbReference type="Proteomes" id="UP000184123"/>
    </source>
</evidence>
<dbReference type="SMART" id="SM00387">
    <property type="entry name" value="HATPase_c"/>
    <property type="match status" value="1"/>
</dbReference>
<dbReference type="EC" id="2.7.13.3" evidence="3"/>
<dbReference type="Proteomes" id="UP000184123">
    <property type="component" value="Unassembled WGS sequence"/>
</dbReference>
<keyword evidence="7 14" id="KW-0812">Transmembrane</keyword>
<dbReference type="SUPFAM" id="SSF55874">
    <property type="entry name" value="ATPase domain of HSP90 chaperone/DNA topoisomerase II/histidine kinase"/>
    <property type="match status" value="1"/>
</dbReference>
<dbReference type="InterPro" id="IPR005467">
    <property type="entry name" value="His_kinase_dom"/>
</dbReference>
<reference evidence="16 17" key="1">
    <citation type="submission" date="2016-11" db="EMBL/GenBank/DDBJ databases">
        <authorList>
            <person name="Jaros S."/>
            <person name="Januszkiewicz K."/>
            <person name="Wedrychowicz H."/>
        </authorList>
    </citation>
    <scope>NUCLEOTIDE SEQUENCE [LARGE SCALE GENOMIC DNA]</scope>
    <source>
        <strain evidence="16 17">DSM 4740</strain>
    </source>
</reference>
<evidence type="ECO:0000259" key="15">
    <source>
        <dbReference type="PROSITE" id="PS50109"/>
    </source>
</evidence>
<dbReference type="SUPFAM" id="SSF103190">
    <property type="entry name" value="Sensory domain-like"/>
    <property type="match status" value="1"/>
</dbReference>
<dbReference type="AlphaFoldDB" id="A0A1M7BBE8"/>
<dbReference type="PANTHER" id="PTHR43547">
    <property type="entry name" value="TWO-COMPONENT HISTIDINE KINASE"/>
    <property type="match status" value="1"/>
</dbReference>
<feature type="domain" description="Histidine kinase" evidence="15">
    <location>
        <begin position="360"/>
        <end position="573"/>
    </location>
</feature>
<evidence type="ECO:0000256" key="3">
    <source>
        <dbReference type="ARBA" id="ARBA00012438"/>
    </source>
</evidence>
<organism evidence="16 17">
    <name type="scientific">Halomonas cupida</name>
    <dbReference type="NCBI Taxonomy" id="44933"/>
    <lineage>
        <taxon>Bacteria</taxon>
        <taxon>Pseudomonadati</taxon>
        <taxon>Pseudomonadota</taxon>
        <taxon>Gammaproteobacteria</taxon>
        <taxon>Oceanospirillales</taxon>
        <taxon>Halomonadaceae</taxon>
        <taxon>Halomonas</taxon>
    </lineage>
</organism>
<dbReference type="GO" id="GO:0005524">
    <property type="term" value="F:ATP binding"/>
    <property type="evidence" value="ECO:0007669"/>
    <property type="project" value="UniProtKB-KW"/>
</dbReference>
<evidence type="ECO:0000256" key="4">
    <source>
        <dbReference type="ARBA" id="ARBA00022475"/>
    </source>
</evidence>
<dbReference type="GO" id="GO:0000155">
    <property type="term" value="F:phosphorelay sensor kinase activity"/>
    <property type="evidence" value="ECO:0007669"/>
    <property type="project" value="TreeGrafter"/>
</dbReference>
<comment type="subcellular location">
    <subcellularLocation>
        <location evidence="2">Cell membrane</location>
        <topology evidence="2">Multi-pass membrane protein</topology>
    </subcellularLocation>
</comment>
<keyword evidence="4" id="KW-1003">Cell membrane</keyword>
<dbReference type="InterPro" id="IPR029151">
    <property type="entry name" value="Sensor-like_sf"/>
</dbReference>
<dbReference type="InterPro" id="IPR036890">
    <property type="entry name" value="HATPase_C_sf"/>
</dbReference>
<evidence type="ECO:0000256" key="7">
    <source>
        <dbReference type="ARBA" id="ARBA00022692"/>
    </source>
</evidence>
<keyword evidence="12" id="KW-0902">Two-component regulatory system</keyword>
<name>A0A1M7BBE8_9GAMM</name>
<proteinExistence type="predicted"/>
<evidence type="ECO:0000256" key="13">
    <source>
        <dbReference type="ARBA" id="ARBA00023136"/>
    </source>
</evidence>
<keyword evidence="13 14" id="KW-0472">Membrane</keyword>
<dbReference type="Pfam" id="PF02518">
    <property type="entry name" value="HATPase_c"/>
    <property type="match status" value="1"/>
</dbReference>
<keyword evidence="10" id="KW-0067">ATP-binding</keyword>
<dbReference type="GO" id="GO:0005886">
    <property type="term" value="C:plasma membrane"/>
    <property type="evidence" value="ECO:0007669"/>
    <property type="project" value="UniProtKB-SubCell"/>
</dbReference>
<feature type="transmembrane region" description="Helical" evidence="14">
    <location>
        <begin position="48"/>
        <end position="69"/>
    </location>
</feature>